<comment type="similarity">
    <text evidence="1">Belongs to the aldo/keto reductase family.</text>
</comment>
<protein>
    <submittedName>
        <fullName evidence="9">Aldo/keto reductase</fullName>
    </submittedName>
    <submittedName>
        <fullName evidence="8">Glyoxal reductase</fullName>
        <ecNumber evidence="8">1.1.1.-</ecNumber>
    </submittedName>
</protein>
<dbReference type="CDD" id="cd19071">
    <property type="entry name" value="AKR_AKR1-5-like"/>
    <property type="match status" value="1"/>
</dbReference>
<reference evidence="9 11" key="2">
    <citation type="submission" date="2018-08" db="EMBL/GenBank/DDBJ databases">
        <title>A genome reference for cultivated species of the human gut microbiota.</title>
        <authorList>
            <person name="Zou Y."/>
            <person name="Xue W."/>
            <person name="Luo G."/>
        </authorList>
    </citation>
    <scope>NUCLEOTIDE SEQUENCE [LARGE SCALE GENOMIC DNA]</scope>
    <source>
        <strain evidence="9 11">TF05-12AC</strain>
    </source>
</reference>
<evidence type="ECO:0000256" key="3">
    <source>
        <dbReference type="ARBA" id="ARBA00023002"/>
    </source>
</evidence>
<dbReference type="Proteomes" id="UP000260828">
    <property type="component" value="Unassembled WGS sequence"/>
</dbReference>
<evidence type="ECO:0000313" key="9">
    <source>
        <dbReference type="EMBL" id="RGE66371.1"/>
    </source>
</evidence>
<keyword evidence="2" id="KW-0521">NADP</keyword>
<evidence type="ECO:0000256" key="6">
    <source>
        <dbReference type="PIRSR" id="PIRSR000097-3"/>
    </source>
</evidence>
<evidence type="ECO:0000259" key="7">
    <source>
        <dbReference type="Pfam" id="PF00248"/>
    </source>
</evidence>
<feature type="binding site" evidence="5">
    <location>
        <position position="108"/>
    </location>
    <ligand>
        <name>substrate</name>
    </ligand>
</feature>
<evidence type="ECO:0000256" key="4">
    <source>
        <dbReference type="PIRSR" id="PIRSR000097-1"/>
    </source>
</evidence>
<dbReference type="GeneID" id="72463586"/>
<evidence type="ECO:0000256" key="5">
    <source>
        <dbReference type="PIRSR" id="PIRSR000097-2"/>
    </source>
</evidence>
<dbReference type="EMBL" id="QVME01000008">
    <property type="protein sequence ID" value="RGE66371.1"/>
    <property type="molecule type" value="Genomic_DNA"/>
</dbReference>
<dbReference type="PANTHER" id="PTHR43827">
    <property type="entry name" value="2,5-DIKETO-D-GLUCONIC ACID REDUCTASE"/>
    <property type="match status" value="1"/>
</dbReference>
<dbReference type="EMBL" id="CZBE01000032">
    <property type="protein sequence ID" value="CUQ17434.1"/>
    <property type="molecule type" value="Genomic_DNA"/>
</dbReference>
<dbReference type="AlphaFoldDB" id="A0A174U4D9"/>
<dbReference type="OrthoDB" id="9804790at2"/>
<evidence type="ECO:0000256" key="1">
    <source>
        <dbReference type="ARBA" id="ARBA00007905"/>
    </source>
</evidence>
<accession>A0A174U4D9</accession>
<dbReference type="PROSITE" id="PS00063">
    <property type="entry name" value="ALDOKETO_REDUCTASE_3"/>
    <property type="match status" value="1"/>
</dbReference>
<name>A0A174U4D9_9FIRM</name>
<dbReference type="InterPro" id="IPR020471">
    <property type="entry name" value="AKR"/>
</dbReference>
<proteinExistence type="inferred from homology"/>
<reference evidence="8 10" key="1">
    <citation type="submission" date="2015-09" db="EMBL/GenBank/DDBJ databases">
        <authorList>
            <consortium name="Pathogen Informatics"/>
        </authorList>
    </citation>
    <scope>NUCLEOTIDE SEQUENCE [LARGE SCALE GENOMIC DNA]</scope>
    <source>
        <strain evidence="8 10">2789STDY5834939</strain>
    </source>
</reference>
<keyword evidence="3 8" id="KW-0560">Oxidoreductase</keyword>
<dbReference type="InterPro" id="IPR018170">
    <property type="entry name" value="Aldo/ket_reductase_CS"/>
</dbReference>
<evidence type="ECO:0000313" key="11">
    <source>
        <dbReference type="Proteomes" id="UP000260828"/>
    </source>
</evidence>
<dbReference type="PROSITE" id="PS00798">
    <property type="entry name" value="ALDOKETO_REDUCTASE_1"/>
    <property type="match status" value="1"/>
</dbReference>
<dbReference type="InterPro" id="IPR023210">
    <property type="entry name" value="NADP_OxRdtase_dom"/>
</dbReference>
<evidence type="ECO:0000313" key="10">
    <source>
        <dbReference type="Proteomes" id="UP000095765"/>
    </source>
</evidence>
<evidence type="ECO:0000313" key="8">
    <source>
        <dbReference type="EMBL" id="CUQ17434.1"/>
    </source>
</evidence>
<evidence type="ECO:0000256" key="2">
    <source>
        <dbReference type="ARBA" id="ARBA00022857"/>
    </source>
</evidence>
<dbReference type="FunFam" id="3.20.20.100:FF:000015">
    <property type="entry name" value="Oxidoreductase, aldo/keto reductase family"/>
    <property type="match status" value="1"/>
</dbReference>
<dbReference type="EC" id="1.1.1.-" evidence="8"/>
<feature type="domain" description="NADP-dependent oxidoreductase" evidence="7">
    <location>
        <begin position="23"/>
        <end position="258"/>
    </location>
</feature>
<dbReference type="Gene3D" id="3.20.20.100">
    <property type="entry name" value="NADP-dependent oxidoreductase domain"/>
    <property type="match status" value="1"/>
</dbReference>
<gene>
    <name evidence="8" type="primary">yvgN</name>
    <name evidence="9" type="ORF">DXC40_13910</name>
    <name evidence="8" type="ORF">ERS852551_03423</name>
</gene>
<feature type="site" description="Lowers pKa of active site Tyr" evidence="6">
    <location>
        <position position="75"/>
    </location>
</feature>
<dbReference type="PRINTS" id="PR00069">
    <property type="entry name" value="ALDKETRDTASE"/>
</dbReference>
<feature type="active site" description="Proton donor" evidence="4">
    <location>
        <position position="50"/>
    </location>
</feature>
<dbReference type="PANTHER" id="PTHR43827:SF3">
    <property type="entry name" value="NADP-DEPENDENT OXIDOREDUCTASE DOMAIN-CONTAINING PROTEIN"/>
    <property type="match status" value="1"/>
</dbReference>
<dbReference type="PIRSF" id="PIRSF000097">
    <property type="entry name" value="AKR"/>
    <property type="match status" value="1"/>
</dbReference>
<dbReference type="Pfam" id="PF00248">
    <property type="entry name" value="Aldo_ket_red"/>
    <property type="match status" value="1"/>
</dbReference>
<sequence length="273" mass="31642">MRHVVSLYNGIEMPLVGLGVFKTNDQKEMDNAVRYALEAGYRSFDTAQMYQNEHILGESLRRLDIVRSDVFLTSKLDNPNQGYDKALLSFEESLRKLKTDYLDLFLIHWPGQKRSRLIESWRALERLHKEGRIRAIGVSNCMKRHLQWMAEDCDVMPAVNQIERHPLLNQNGLAQWCTQRGIQVEAWGPLVRGSFDFPQIREMAARYGKTPAQIILRWNVQSGYAVIPKSVHRDRIFENIDLFDFALDEADMRAIDAMDTGGRTSFDPETFDF</sequence>
<dbReference type="GO" id="GO:0016616">
    <property type="term" value="F:oxidoreductase activity, acting on the CH-OH group of donors, NAD or NADP as acceptor"/>
    <property type="evidence" value="ECO:0007669"/>
    <property type="project" value="UniProtKB-ARBA"/>
</dbReference>
<dbReference type="InterPro" id="IPR036812">
    <property type="entry name" value="NAD(P)_OxRdtase_dom_sf"/>
</dbReference>
<dbReference type="RefSeq" id="WP_006875514.1">
    <property type="nucleotide sequence ID" value="NZ_CABIWA010000015.1"/>
</dbReference>
<dbReference type="SUPFAM" id="SSF51430">
    <property type="entry name" value="NAD(P)-linked oxidoreductase"/>
    <property type="match status" value="1"/>
</dbReference>
<organism evidence="8 10">
    <name type="scientific">Anaerotruncus colihominis</name>
    <dbReference type="NCBI Taxonomy" id="169435"/>
    <lineage>
        <taxon>Bacteria</taxon>
        <taxon>Bacillati</taxon>
        <taxon>Bacillota</taxon>
        <taxon>Clostridia</taxon>
        <taxon>Eubacteriales</taxon>
        <taxon>Oscillospiraceae</taxon>
        <taxon>Anaerotruncus</taxon>
    </lineage>
</organism>
<dbReference type="Proteomes" id="UP000095765">
    <property type="component" value="Unassembled WGS sequence"/>
</dbReference>